<reference evidence="1 2" key="1">
    <citation type="submission" date="2020-11" db="EMBL/GenBank/DDBJ databases">
        <authorList>
            <person name="Joergensen J.B."/>
            <person name="Djurhuus A.M."/>
            <person name="Carstens A.B."/>
            <person name="Kot W."/>
            <person name="Neve H."/>
            <person name="Morris C.E."/>
            <person name="Hansen L.H."/>
        </authorList>
    </citation>
    <scope>NUCLEOTIDE SEQUENCE [LARGE SCALE GENOMIC DNA]</scope>
</reference>
<keyword evidence="2" id="KW-1185">Reference proteome</keyword>
<organism evidence="1 2">
    <name type="scientific">Pseudomonas phage Bertil</name>
    <dbReference type="NCBI Taxonomy" id="2801385"/>
    <lineage>
        <taxon>Viruses</taxon>
        <taxon>Duplodnaviria</taxon>
        <taxon>Heunggongvirae</taxon>
        <taxon>Uroviricota</taxon>
        <taxon>Caudoviricetes</taxon>
        <taxon>Autographivirales</taxon>
        <taxon>Autoscriptoviridae</taxon>
        <taxon>Bertilvirus</taxon>
        <taxon>Bertilvirus bertil</taxon>
    </lineage>
</organism>
<sequence>MQVDPRVYDSPTFDATLPERADEARKQYEPVAPVSQASVLVGQQSTASAFITQEDNRREKATIGQSLDAAIDEMSPMAAYRMVTAPDFPVQEGFSAGSEIPGITMQLDSTSRKWLLESRSEDEFQYRVDAIDRTNRNNRLMGDHIVASFGLMMLDPAYLAVDAVSMGAGHLAAAARLGGVGQRLAVAGTAAAGAVGIMAVENQSRPVSVTEFVAAGMLNGAASAAFYNPITRAIEPRDPAFPTGPLHDVAQGGRVEPIVGDLAATARTEIPTFTRNFSGKAPAAFVEGTETTAKATLTRLAASSDASMSVMAKRLGELLGDTDIPMGTVAGLKRSEFNLGNGRISMREGADDWIHMHEITHALTAERLRYGRDKPDSALGKLATQIDELHATAKAAAKGKGLGANAAYLNSNADEFMAGLFSGDKEFYNFLRTVPVAKGNVLTEFVEKVRQVLGMAPTERNALTQAMGLTEDLMQQPLRIKTTVLDNAGVNHVYTRDLLNEPPSDPSKLAEAIIQNADSMSVRIAKGVSWSLHKTLASFSPEMRRVASILVDDPLDMTGNSVVSQSRAIRAELSNLQFRYEDKLKAVMSEQGFGLFQRIISPTKSLAAQGRIEKQVALEMLAREQAQRLGKVKERNVDANVAEMADHLDKIMKASLAEMKAAGVRGAEDVAERSGYFSRRWDINKIEDIEGALINSGLTEGAARSRVVRALAQGMRRANGWEQDLASDIAKAVIDRTRRKGYFEDSAFRSHVGNDNLAEVRDILEGAGLRGERLQRAMDVMAGVTDEAGKASVLKHRIDIDMKAGVQMPDGSYVTIADMLDTNLTNITERYLDTVSGRAGLARLGLEDQSAVDALRKSALGSIKSESERGRAAKLMDETINAIQGKPVGEDMPAFMRASQAANRMVGLASSGLWQLTEYAPMMARYGALSTLKYMFKEMPGARQLFNSVTKDVGASTQLKDILTRNSSADIRMRPFVQRLEDNFEIPASAHVQLSLSQAQQMVPYINAQKYVQTHQARVMANLMIDSLTKAARGDKRAQHAFEQYGLKPDIMVDLAADIRAHGMDTAKWSDGTWAKVRGPLTKAADDAVLRNRVGEIPAFAQFSQLGKFIFTFRSFVLGAHNKVLAGTMARDGLAGIGLTLLYQLPLSMLANAANATLQGKGIKDEQELVTKSLGQMGAFGLFSDVFGIVGGEKQQFGAPGLIMIDRLYKVAGQAAQGNVGGTAQAAVSATPILSIIMPIRAIGEALKE</sequence>
<evidence type="ECO:0000313" key="1">
    <source>
        <dbReference type="EMBL" id="QQO90807.1"/>
    </source>
</evidence>
<accession>A0A7T8ER10</accession>
<dbReference type="EMBL" id="MW286266">
    <property type="protein sequence ID" value="QQO90807.1"/>
    <property type="molecule type" value="Genomic_DNA"/>
</dbReference>
<dbReference type="Proteomes" id="UP000595692">
    <property type="component" value="Segment"/>
</dbReference>
<name>A0A7T8ER10_9CAUD</name>
<evidence type="ECO:0000313" key="2">
    <source>
        <dbReference type="Proteomes" id="UP000595692"/>
    </source>
</evidence>
<protein>
    <submittedName>
        <fullName evidence="1">Internal virion protein C</fullName>
    </submittedName>
</protein>
<proteinExistence type="predicted"/>